<evidence type="ECO:0000313" key="2">
    <source>
        <dbReference type="Proteomes" id="UP001519460"/>
    </source>
</evidence>
<dbReference type="Proteomes" id="UP001519460">
    <property type="component" value="Unassembled WGS sequence"/>
</dbReference>
<reference evidence="1 2" key="1">
    <citation type="journal article" date="2023" name="Sci. Data">
        <title>Genome assembly of the Korean intertidal mud-creeper Batillaria attramentaria.</title>
        <authorList>
            <person name="Patra A.K."/>
            <person name="Ho P.T."/>
            <person name="Jun S."/>
            <person name="Lee S.J."/>
            <person name="Kim Y."/>
            <person name="Won Y.J."/>
        </authorList>
    </citation>
    <scope>NUCLEOTIDE SEQUENCE [LARGE SCALE GENOMIC DNA]</scope>
    <source>
        <strain evidence="1">Wonlab-2016</strain>
    </source>
</reference>
<keyword evidence="2" id="KW-1185">Reference proteome</keyword>
<comment type="caution">
    <text evidence="1">The sequence shown here is derived from an EMBL/GenBank/DDBJ whole genome shotgun (WGS) entry which is preliminary data.</text>
</comment>
<accession>A0ABD0M0F3</accession>
<sequence>MSLLEQRRLIFKTSQNILFVQQISPQAPLNRRTSFGTIPVSSRYLPSVQSCMCSAAASRHVPLKSNSDQIRGHHLNRPAATEVTVNGSGGPWPWERVQ</sequence>
<name>A0ABD0M0F3_9CAEN</name>
<organism evidence="1 2">
    <name type="scientific">Batillaria attramentaria</name>
    <dbReference type="NCBI Taxonomy" id="370345"/>
    <lineage>
        <taxon>Eukaryota</taxon>
        <taxon>Metazoa</taxon>
        <taxon>Spiralia</taxon>
        <taxon>Lophotrochozoa</taxon>
        <taxon>Mollusca</taxon>
        <taxon>Gastropoda</taxon>
        <taxon>Caenogastropoda</taxon>
        <taxon>Sorbeoconcha</taxon>
        <taxon>Cerithioidea</taxon>
        <taxon>Batillariidae</taxon>
        <taxon>Batillaria</taxon>
    </lineage>
</organism>
<dbReference type="EMBL" id="JACVVK020000012">
    <property type="protein sequence ID" value="KAK7505157.1"/>
    <property type="molecule type" value="Genomic_DNA"/>
</dbReference>
<dbReference type="AlphaFoldDB" id="A0ABD0M0F3"/>
<evidence type="ECO:0000313" key="1">
    <source>
        <dbReference type="EMBL" id="KAK7505157.1"/>
    </source>
</evidence>
<gene>
    <name evidence="1" type="ORF">BaRGS_00003727</name>
</gene>
<protein>
    <submittedName>
        <fullName evidence="1">Uncharacterized protein</fullName>
    </submittedName>
</protein>
<proteinExistence type="predicted"/>